<evidence type="ECO:0000256" key="1">
    <source>
        <dbReference type="ARBA" id="ARBA00008070"/>
    </source>
</evidence>
<dbReference type="Gramene" id="RZC78047">
    <property type="protein sequence ID" value="RZC78047"/>
    <property type="gene ID" value="C5167_002590"/>
</dbReference>
<dbReference type="GO" id="GO:0006893">
    <property type="term" value="P:Golgi to plasma membrane transport"/>
    <property type="evidence" value="ECO:0007669"/>
    <property type="project" value="TreeGrafter"/>
</dbReference>
<dbReference type="EMBL" id="CM010723">
    <property type="protein sequence ID" value="RZC78047.1"/>
    <property type="molecule type" value="Genomic_DNA"/>
</dbReference>
<dbReference type="InterPro" id="IPR036322">
    <property type="entry name" value="WD40_repeat_dom_sf"/>
</dbReference>
<dbReference type="GO" id="GO:0005886">
    <property type="term" value="C:plasma membrane"/>
    <property type="evidence" value="ECO:0007669"/>
    <property type="project" value="TreeGrafter"/>
</dbReference>
<feature type="region of interest" description="Disordered" evidence="3">
    <location>
        <begin position="545"/>
        <end position="578"/>
    </location>
</feature>
<organism evidence="4 5">
    <name type="scientific">Papaver somniferum</name>
    <name type="common">Opium poppy</name>
    <dbReference type="NCBI Taxonomy" id="3469"/>
    <lineage>
        <taxon>Eukaryota</taxon>
        <taxon>Viridiplantae</taxon>
        <taxon>Streptophyta</taxon>
        <taxon>Embryophyta</taxon>
        <taxon>Tracheophyta</taxon>
        <taxon>Spermatophyta</taxon>
        <taxon>Magnoliopsida</taxon>
        <taxon>Ranunculales</taxon>
        <taxon>Papaveraceae</taxon>
        <taxon>Papaveroideae</taxon>
        <taxon>Papaver</taxon>
    </lineage>
</organism>
<dbReference type="InterPro" id="IPR015943">
    <property type="entry name" value="WD40/YVTN_repeat-like_dom_sf"/>
</dbReference>
<dbReference type="GO" id="GO:0045159">
    <property type="term" value="F:myosin II binding"/>
    <property type="evidence" value="ECO:0007669"/>
    <property type="project" value="TreeGrafter"/>
</dbReference>
<evidence type="ECO:0000313" key="5">
    <source>
        <dbReference type="Proteomes" id="UP000316621"/>
    </source>
</evidence>
<evidence type="ECO:0000313" key="4">
    <source>
        <dbReference type="EMBL" id="RZC78047.1"/>
    </source>
</evidence>
<dbReference type="PANTHER" id="PTHR10241:SF25">
    <property type="entry name" value="TOMOSYN, ISOFORM C"/>
    <property type="match status" value="1"/>
</dbReference>
<dbReference type="PANTHER" id="PTHR10241">
    <property type="entry name" value="LETHAL 2 GIANT LARVAE PROTEIN"/>
    <property type="match status" value="1"/>
</dbReference>
<evidence type="ECO:0000256" key="3">
    <source>
        <dbReference type="SAM" id="MobiDB-lite"/>
    </source>
</evidence>
<keyword evidence="5" id="KW-1185">Reference proteome</keyword>
<reference evidence="4 5" key="1">
    <citation type="journal article" date="2018" name="Science">
        <title>The opium poppy genome and morphinan production.</title>
        <authorList>
            <person name="Guo L."/>
            <person name="Winzer T."/>
            <person name="Yang X."/>
            <person name="Li Y."/>
            <person name="Ning Z."/>
            <person name="He Z."/>
            <person name="Teodor R."/>
            <person name="Lu Y."/>
            <person name="Bowser T.A."/>
            <person name="Graham I.A."/>
            <person name="Ye K."/>
        </authorList>
    </citation>
    <scope>NUCLEOTIDE SEQUENCE [LARGE SCALE GENOMIC DNA]</scope>
    <source>
        <strain evidence="5">cv. HN1</strain>
        <tissue evidence="4">Leaves</tissue>
    </source>
</reference>
<comment type="similarity">
    <text evidence="1">Belongs to the WD repeat L(2)GL family.</text>
</comment>
<dbReference type="STRING" id="3469.A0A4Y7KZ46"/>
<dbReference type="InterPro" id="IPR001680">
    <property type="entry name" value="WD40_rpt"/>
</dbReference>
<gene>
    <name evidence="4" type="ORF">C5167_002590</name>
</gene>
<dbReference type="GO" id="GO:0005096">
    <property type="term" value="F:GTPase activator activity"/>
    <property type="evidence" value="ECO:0007669"/>
    <property type="project" value="TreeGrafter"/>
</dbReference>
<dbReference type="SUPFAM" id="SSF50978">
    <property type="entry name" value="WD40 repeat-like"/>
    <property type="match status" value="1"/>
</dbReference>
<proteinExistence type="inferred from homology"/>
<feature type="region of interest" description="Disordered" evidence="3">
    <location>
        <begin position="806"/>
        <end position="835"/>
    </location>
</feature>
<dbReference type="SMART" id="SM00320">
    <property type="entry name" value="WD40"/>
    <property type="match status" value="4"/>
</dbReference>
<dbReference type="AlphaFoldDB" id="A0A4Y7KZ46"/>
<protein>
    <submittedName>
        <fullName evidence="4">Uncharacterized protein</fullName>
    </submittedName>
</protein>
<dbReference type="GO" id="GO:0005737">
    <property type="term" value="C:cytoplasm"/>
    <property type="evidence" value="ECO:0007669"/>
    <property type="project" value="TreeGrafter"/>
</dbReference>
<dbReference type="Pfam" id="PF00400">
    <property type="entry name" value="WD40"/>
    <property type="match status" value="1"/>
</dbReference>
<evidence type="ECO:0000256" key="2">
    <source>
        <dbReference type="ARBA" id="ARBA00022483"/>
    </source>
</evidence>
<dbReference type="Proteomes" id="UP000316621">
    <property type="component" value="Chromosome 9"/>
</dbReference>
<dbReference type="Gene3D" id="2.130.10.10">
    <property type="entry name" value="YVTN repeat-like/Quinoprotein amine dehydrogenase"/>
    <property type="match status" value="1"/>
</dbReference>
<dbReference type="GO" id="GO:0019905">
    <property type="term" value="F:syntaxin binding"/>
    <property type="evidence" value="ECO:0007669"/>
    <property type="project" value="TreeGrafter"/>
</dbReference>
<name>A0A4Y7KZ46_PAPSO</name>
<sequence length="848" mass="91597">MFLKVEVLVRGHKDLQLKDDQVDDENTSELEQEEKEIRSLCWASFDGSILAVGYADGDIFLWNLLSASSIKGRQAGGSSNDAALSLECSSGKEAIRCVNRQEKTPLVRAILFPVVVPMAEPHMTVAKLCLVPMEGHSSKALLETSLNLKATLYAGTKWPLTGGISQKLPFSEDDGVERVYIAGYKDGSVQLWNATYSVLSPIVALEGEKIEVSGASSPASALDFCFLGTSLVRIYRLCNSEETSFHFVPENNQSLCPVHSLHQVKGLQCIAAFCILNSPIRSLQYVDSGAELVVGFECGQVAMLDMSSLSVLFLKDCVSGSSSPKSPKGDADVEQIENKDSVDGQVFILTRDFNVLVLESVTDNSSLASEASTGEHSEPLSKDSAIRSEQLSEDGFTLVGVNPQIEIRSSRESRSSGKRSLDSLANGSKLAFITFLASESDSRISDFLPCLYDKVLVAAADAAIRFSSSQKKNREAPDIIKGFKGEKGQTMDSATSPSSDFRLHLESIFSSIPFPYTALDISDFEDVEELNIDDIEINKPVRVPSTSSYKSKKVPLPSTASYKSKNGKGGKDKDGQKLFEVAPPKKPKLRTPAEICTLDFGDEYGMMSVLKYDAEEAAILQLPYHIPAKNLADAAGVSLPDHISVVGVLPQPCTSGNRQDILKLSQVSKSEQDEKEISSLCWASPDESILAVGYVDGGMFLWNMLSASSIKGSQARGSSNGAVKLQLSSGKRKIPVIVLHWSANSRSSNEHGGQLFIYAGNAIGSEEVLTALSLECSSRKQAIRCVNHVDLSLHGFFVDMILEPHPHQHAHAPPPGPRADNATPPRPGALTRSIGPLAPTRYLSLALG</sequence>
<dbReference type="GO" id="GO:0006887">
    <property type="term" value="P:exocytosis"/>
    <property type="evidence" value="ECO:0007669"/>
    <property type="project" value="UniProtKB-KW"/>
</dbReference>
<accession>A0A4Y7KZ46</accession>
<keyword evidence="2" id="KW-0268">Exocytosis</keyword>